<evidence type="ECO:0000256" key="2">
    <source>
        <dbReference type="ARBA" id="ARBA00022490"/>
    </source>
</evidence>
<comment type="function">
    <text evidence="9">Catalyzes the formation of acetyl phosphate from acetate and ATP. Can also catalyze the reverse reaction.</text>
</comment>
<feature type="binding site" evidence="9">
    <location>
        <position position="109"/>
    </location>
    <ligand>
        <name>substrate</name>
    </ligand>
</feature>
<feature type="binding site" evidence="9">
    <location>
        <begin position="344"/>
        <end position="348"/>
    </location>
    <ligand>
        <name>ATP</name>
        <dbReference type="ChEBI" id="CHEBI:30616"/>
    </ligand>
</feature>
<dbReference type="SUPFAM" id="SSF53067">
    <property type="entry name" value="Actin-like ATPase domain"/>
    <property type="match status" value="2"/>
</dbReference>
<dbReference type="InterPro" id="IPR000890">
    <property type="entry name" value="Aliphatic_acid_kin_short-chain"/>
</dbReference>
<dbReference type="PIRSF" id="PIRSF000722">
    <property type="entry name" value="Acetate_prop_kin"/>
    <property type="match status" value="1"/>
</dbReference>
<gene>
    <name evidence="9" type="primary">ackA</name>
    <name evidence="11" type="ORF">SAMN05421880_11048</name>
</gene>
<keyword evidence="12" id="KW-1185">Reference proteome</keyword>
<accession>A0A1I4P9H8</accession>
<feature type="binding site" evidence="9">
    <location>
        <begin position="299"/>
        <end position="301"/>
    </location>
    <ligand>
        <name>ATP</name>
        <dbReference type="ChEBI" id="CHEBI:30616"/>
    </ligand>
</feature>
<dbReference type="NCBIfam" id="TIGR00016">
    <property type="entry name" value="ackA"/>
    <property type="match status" value="1"/>
</dbReference>
<feature type="binding site" evidence="9">
    <location>
        <begin position="224"/>
        <end position="228"/>
    </location>
    <ligand>
        <name>ATP</name>
        <dbReference type="ChEBI" id="CHEBI:30616"/>
    </ligand>
</feature>
<keyword evidence="5 9" id="KW-0547">Nucleotide-binding</keyword>
<feature type="site" description="Transition state stabilizer" evidence="9">
    <location>
        <position position="257"/>
    </location>
</feature>
<feature type="binding site" evidence="9">
    <location>
        <position position="34"/>
    </location>
    <ligand>
        <name>ATP</name>
        <dbReference type="ChEBI" id="CHEBI:30616"/>
    </ligand>
</feature>
<dbReference type="InterPro" id="IPR004372">
    <property type="entry name" value="Ac/propionate_kinase"/>
</dbReference>
<name>A0A1I4P9H8_9PROT</name>
<dbReference type="GO" id="GO:0008776">
    <property type="term" value="F:acetate kinase activity"/>
    <property type="evidence" value="ECO:0007669"/>
    <property type="project" value="UniProtKB-UniRule"/>
</dbReference>
<keyword evidence="6 9" id="KW-0418">Kinase</keyword>
<comment type="subunit">
    <text evidence="9">Homodimer.</text>
</comment>
<comment type="catalytic activity">
    <reaction evidence="9">
        <text>acetate + ATP = acetyl phosphate + ADP</text>
        <dbReference type="Rhea" id="RHEA:11352"/>
        <dbReference type="ChEBI" id="CHEBI:22191"/>
        <dbReference type="ChEBI" id="CHEBI:30089"/>
        <dbReference type="ChEBI" id="CHEBI:30616"/>
        <dbReference type="ChEBI" id="CHEBI:456216"/>
        <dbReference type="EC" id="2.7.2.1"/>
    </reaction>
</comment>
<keyword evidence="2 9" id="KW-0963">Cytoplasm</keyword>
<reference evidence="11 12" key="1">
    <citation type="submission" date="2016-10" db="EMBL/GenBank/DDBJ databases">
        <authorList>
            <person name="de Groot N.N."/>
        </authorList>
    </citation>
    <scope>NUCLEOTIDE SEQUENCE [LARGE SCALE GENOMIC DNA]</scope>
    <source>
        <strain evidence="11 12">Nm146</strain>
    </source>
</reference>
<evidence type="ECO:0000313" key="11">
    <source>
        <dbReference type="EMBL" id="SFM24197.1"/>
    </source>
</evidence>
<dbReference type="GO" id="GO:0000287">
    <property type="term" value="F:magnesium ion binding"/>
    <property type="evidence" value="ECO:0007669"/>
    <property type="project" value="UniProtKB-UniRule"/>
</dbReference>
<protein>
    <recommendedName>
        <fullName evidence="9">Acetate kinase</fullName>
        <ecNumber evidence="9">2.7.2.1</ecNumber>
    </recommendedName>
    <alternativeName>
        <fullName evidence="9">Acetokinase</fullName>
    </alternativeName>
</protein>
<comment type="pathway">
    <text evidence="9">Metabolic intermediate biosynthesis; acetyl-CoA biosynthesis; acetyl-CoA from acetate: step 1/2.</text>
</comment>
<dbReference type="GO" id="GO:0005829">
    <property type="term" value="C:cytosol"/>
    <property type="evidence" value="ECO:0007669"/>
    <property type="project" value="TreeGrafter"/>
</dbReference>
<proteinExistence type="inferred from homology"/>
<feature type="active site" description="Proton donor/acceptor" evidence="9">
    <location>
        <position position="166"/>
    </location>
</feature>
<evidence type="ECO:0000256" key="5">
    <source>
        <dbReference type="ARBA" id="ARBA00022741"/>
    </source>
</evidence>
<dbReference type="Proteomes" id="UP000199561">
    <property type="component" value="Unassembled WGS sequence"/>
</dbReference>
<keyword evidence="8 9" id="KW-0460">Magnesium</keyword>
<dbReference type="AlphaFoldDB" id="A0A1I4P9H8"/>
<comment type="subcellular location">
    <subcellularLocation>
        <location evidence="9">Cytoplasm</location>
    </subcellularLocation>
</comment>
<dbReference type="InterPro" id="IPR043129">
    <property type="entry name" value="ATPase_NBD"/>
</dbReference>
<dbReference type="HAMAP" id="MF_00020">
    <property type="entry name" value="Acetate_kinase"/>
    <property type="match status" value="1"/>
</dbReference>
<feature type="binding site" evidence="9">
    <location>
        <position position="395"/>
    </location>
    <ligand>
        <name>Mg(2+)</name>
        <dbReference type="ChEBI" id="CHEBI:18420"/>
    </ligand>
</feature>
<dbReference type="PANTHER" id="PTHR21060">
    <property type="entry name" value="ACETATE KINASE"/>
    <property type="match status" value="1"/>
</dbReference>
<evidence type="ECO:0000256" key="1">
    <source>
        <dbReference type="ARBA" id="ARBA00008748"/>
    </source>
</evidence>
<sequence>MRPHRELLRASDAEITSNVNDVILTLNAGSSSIKFGLYTFEGQSETLIWRGHLDLSRQPSRFIVTDLEQREIDWQETFKGSSYQDALSRLLRWLVEQMASFRLVGVGHRLVHGGVAFNHPVIINEQVMVSLEKLAPLAPLHQPPALEGIRAIERFQRELPQVACFDTAFHRTMPFEEQVYALPIRWSEKGIRRYGFHGLSYEYIANILPDYLGDDADRRVLVAHLGHGASLCALKQRKSVGTTMGFSPLEGMPMSSRCGNLDPAVLLYLMREERMDIESISDLLHHHSGLLGLSGISGDMRELLASDEPRAQQTVRYFVWQVSRQIGALTAILGGLDALVFTAGIGEHAPVVRSQICRQSSWLGMELDEAANSANLACISAPASRVKVWVLPTDEERMIAHHTYKLLADQRVITNEKEGLNDDK</sequence>
<keyword evidence="4 9" id="KW-0479">Metal-binding</keyword>
<dbReference type="STRING" id="52442.SAMN05421880_11048"/>
<keyword evidence="7 9" id="KW-0067">ATP-binding</keyword>
<evidence type="ECO:0000256" key="9">
    <source>
        <dbReference type="HAMAP-Rule" id="MF_00020"/>
    </source>
</evidence>
<dbReference type="PANTHER" id="PTHR21060:SF21">
    <property type="entry name" value="ACETATE KINASE"/>
    <property type="match status" value="1"/>
</dbReference>
<dbReference type="GO" id="GO:0006083">
    <property type="term" value="P:acetate metabolic process"/>
    <property type="evidence" value="ECO:0007669"/>
    <property type="project" value="TreeGrafter"/>
</dbReference>
<keyword evidence="3 9" id="KW-0808">Transferase</keyword>
<evidence type="ECO:0000313" key="12">
    <source>
        <dbReference type="Proteomes" id="UP000199561"/>
    </source>
</evidence>
<dbReference type="EC" id="2.7.2.1" evidence="9"/>
<evidence type="ECO:0000256" key="6">
    <source>
        <dbReference type="ARBA" id="ARBA00022777"/>
    </source>
</evidence>
<feature type="site" description="Transition state stabilizer" evidence="9">
    <location>
        <position position="197"/>
    </location>
</feature>
<evidence type="ECO:0000256" key="3">
    <source>
        <dbReference type="ARBA" id="ARBA00022679"/>
    </source>
</evidence>
<dbReference type="PROSITE" id="PS01075">
    <property type="entry name" value="ACETATE_KINASE_1"/>
    <property type="match status" value="1"/>
</dbReference>
<dbReference type="Gene3D" id="3.30.420.40">
    <property type="match status" value="2"/>
</dbReference>
<evidence type="ECO:0000256" key="7">
    <source>
        <dbReference type="ARBA" id="ARBA00022840"/>
    </source>
</evidence>
<comment type="cofactor">
    <cofactor evidence="9">
        <name>Mg(2+)</name>
        <dbReference type="ChEBI" id="CHEBI:18420"/>
    </cofactor>
    <cofactor evidence="9">
        <name>Mn(2+)</name>
        <dbReference type="ChEBI" id="CHEBI:29035"/>
    </cofactor>
    <text evidence="9">Mg(2+). Can also accept Mn(2+).</text>
</comment>
<comment type="similarity">
    <text evidence="1 9 10">Belongs to the acetokinase family.</text>
</comment>
<organism evidence="11 12">
    <name type="scientific">Nitrosomonas nitrosa</name>
    <dbReference type="NCBI Taxonomy" id="52442"/>
    <lineage>
        <taxon>Bacteria</taxon>
        <taxon>Pseudomonadati</taxon>
        <taxon>Pseudomonadota</taxon>
        <taxon>Betaproteobacteria</taxon>
        <taxon>Nitrosomonadales</taxon>
        <taxon>Nitrosomonadaceae</taxon>
        <taxon>Nitrosomonas</taxon>
    </lineage>
</organism>
<feature type="binding site" evidence="9">
    <location>
        <position position="27"/>
    </location>
    <ligand>
        <name>Mg(2+)</name>
        <dbReference type="ChEBI" id="CHEBI:18420"/>
    </ligand>
</feature>
<dbReference type="GO" id="GO:0006085">
    <property type="term" value="P:acetyl-CoA biosynthetic process"/>
    <property type="evidence" value="ECO:0007669"/>
    <property type="project" value="UniProtKB-UniRule"/>
</dbReference>
<dbReference type="InterPro" id="IPR023865">
    <property type="entry name" value="Aliphatic_acid_kinase_CS"/>
</dbReference>
<dbReference type="Pfam" id="PF00871">
    <property type="entry name" value="Acetate_kinase"/>
    <property type="match status" value="1"/>
</dbReference>
<dbReference type="UniPathway" id="UPA00340">
    <property type="reaction ID" value="UER00458"/>
</dbReference>
<dbReference type="PRINTS" id="PR00471">
    <property type="entry name" value="ACETATEKNASE"/>
</dbReference>
<dbReference type="GO" id="GO:0005524">
    <property type="term" value="F:ATP binding"/>
    <property type="evidence" value="ECO:0007669"/>
    <property type="project" value="UniProtKB-KW"/>
</dbReference>
<dbReference type="EMBL" id="FOUF01000010">
    <property type="protein sequence ID" value="SFM24197.1"/>
    <property type="molecule type" value="Genomic_DNA"/>
</dbReference>
<evidence type="ECO:0000256" key="8">
    <source>
        <dbReference type="ARBA" id="ARBA00022842"/>
    </source>
</evidence>
<evidence type="ECO:0000256" key="4">
    <source>
        <dbReference type="ARBA" id="ARBA00022723"/>
    </source>
</evidence>
<evidence type="ECO:0000256" key="10">
    <source>
        <dbReference type="RuleBase" id="RU003835"/>
    </source>
</evidence>